<keyword evidence="1" id="KW-0812">Transmembrane</keyword>
<evidence type="ECO:0000256" key="1">
    <source>
        <dbReference type="SAM" id="Phobius"/>
    </source>
</evidence>
<name>A0A9N9S858_9DIPT</name>
<feature type="transmembrane region" description="Helical" evidence="1">
    <location>
        <begin position="20"/>
        <end position="43"/>
    </location>
</feature>
<evidence type="ECO:0000313" key="3">
    <source>
        <dbReference type="Proteomes" id="UP001153620"/>
    </source>
</evidence>
<dbReference type="EMBL" id="OU895880">
    <property type="protein sequence ID" value="CAG9810538.1"/>
    <property type="molecule type" value="Genomic_DNA"/>
</dbReference>
<feature type="transmembrane region" description="Helical" evidence="1">
    <location>
        <begin position="137"/>
        <end position="160"/>
    </location>
</feature>
<accession>A0A9N9S858</accession>
<dbReference type="AlphaFoldDB" id="A0A9N9S858"/>
<dbReference type="Proteomes" id="UP001153620">
    <property type="component" value="Chromosome 4"/>
</dbReference>
<feature type="transmembrane region" description="Helical" evidence="1">
    <location>
        <begin position="110"/>
        <end position="130"/>
    </location>
</feature>
<reference evidence="2" key="1">
    <citation type="submission" date="2022-01" db="EMBL/GenBank/DDBJ databases">
        <authorList>
            <person name="King R."/>
        </authorList>
    </citation>
    <scope>NUCLEOTIDE SEQUENCE</scope>
</reference>
<gene>
    <name evidence="2" type="ORF">CHIRRI_LOCUS13351</name>
</gene>
<sequence length="262" mass="31139">MHPKASGLPRVEKWLLCIDLKIGVLIWTCFELGIWAFLSYAAVDNESAFFSNYDLYKYEEHIEDNWYFQMIFGQPEEDDYDYEMGYESVIDDTDGIDEGYRFQTMAINGILMFVFIAYFILTVFFILAIVKRSMNFAIPYIIFDSFIIWMSLISIFAALFNMNFVMVRNCSIFASIKFYPAICNYSYFRDVGGKFTFSRDIPQFLRNSPKTFERRSQYAERRRISKMKEKRETENVHELQVLKPKEKFEGKKQEILEVVVTR</sequence>
<keyword evidence="1" id="KW-1133">Transmembrane helix</keyword>
<keyword evidence="3" id="KW-1185">Reference proteome</keyword>
<keyword evidence="1" id="KW-0472">Membrane</keyword>
<protein>
    <submittedName>
        <fullName evidence="2">Uncharacterized protein</fullName>
    </submittedName>
</protein>
<organism evidence="2 3">
    <name type="scientific">Chironomus riparius</name>
    <dbReference type="NCBI Taxonomy" id="315576"/>
    <lineage>
        <taxon>Eukaryota</taxon>
        <taxon>Metazoa</taxon>
        <taxon>Ecdysozoa</taxon>
        <taxon>Arthropoda</taxon>
        <taxon>Hexapoda</taxon>
        <taxon>Insecta</taxon>
        <taxon>Pterygota</taxon>
        <taxon>Neoptera</taxon>
        <taxon>Endopterygota</taxon>
        <taxon>Diptera</taxon>
        <taxon>Nematocera</taxon>
        <taxon>Chironomoidea</taxon>
        <taxon>Chironomidae</taxon>
        <taxon>Chironominae</taxon>
        <taxon>Chironomus</taxon>
    </lineage>
</organism>
<dbReference type="OrthoDB" id="10367957at2759"/>
<reference evidence="2" key="2">
    <citation type="submission" date="2022-10" db="EMBL/GenBank/DDBJ databases">
        <authorList>
            <consortium name="ENA_rothamsted_submissions"/>
            <consortium name="culmorum"/>
            <person name="King R."/>
        </authorList>
    </citation>
    <scope>NUCLEOTIDE SEQUENCE</scope>
</reference>
<proteinExistence type="predicted"/>
<evidence type="ECO:0000313" key="2">
    <source>
        <dbReference type="EMBL" id="CAG9810538.1"/>
    </source>
</evidence>